<dbReference type="EMBL" id="CP109441">
    <property type="protein sequence ID" value="WUV43933.1"/>
    <property type="molecule type" value="Genomic_DNA"/>
</dbReference>
<feature type="domain" description="HTH arsR-type" evidence="1">
    <location>
        <begin position="22"/>
        <end position="117"/>
    </location>
</feature>
<evidence type="ECO:0000259" key="1">
    <source>
        <dbReference type="PROSITE" id="PS50987"/>
    </source>
</evidence>
<dbReference type="InterPro" id="IPR011991">
    <property type="entry name" value="ArsR-like_HTH"/>
</dbReference>
<proteinExistence type="predicted"/>
<reference evidence="2" key="1">
    <citation type="submission" date="2022-10" db="EMBL/GenBank/DDBJ databases">
        <title>The complete genomes of actinobacterial strains from the NBC collection.</title>
        <authorList>
            <person name="Joergensen T.S."/>
            <person name="Alvarez Arevalo M."/>
            <person name="Sterndorff E.B."/>
            <person name="Faurdal D."/>
            <person name="Vuksanovic O."/>
            <person name="Mourched A.-S."/>
            <person name="Charusanti P."/>
            <person name="Shaw S."/>
            <person name="Blin K."/>
            <person name="Weber T."/>
        </authorList>
    </citation>
    <scope>NUCLEOTIDE SEQUENCE</scope>
    <source>
        <strain evidence="2">NBC_01482</strain>
    </source>
</reference>
<dbReference type="SUPFAM" id="SSF46785">
    <property type="entry name" value="Winged helix' DNA-binding domain"/>
    <property type="match status" value="1"/>
</dbReference>
<keyword evidence="3" id="KW-1185">Reference proteome</keyword>
<dbReference type="InterPro" id="IPR052543">
    <property type="entry name" value="HTH_Metal-responsive_Reg"/>
</dbReference>
<dbReference type="PANTHER" id="PTHR39168">
    <property type="entry name" value="TRANSCRIPTIONAL REGULATOR-RELATED"/>
    <property type="match status" value="1"/>
</dbReference>
<accession>A0ABZ1YLH8</accession>
<dbReference type="InterPro" id="IPR036388">
    <property type="entry name" value="WH-like_DNA-bd_sf"/>
</dbReference>
<dbReference type="SMART" id="SM00418">
    <property type="entry name" value="HTH_ARSR"/>
    <property type="match status" value="1"/>
</dbReference>
<dbReference type="Pfam" id="PF12840">
    <property type="entry name" value="HTH_20"/>
    <property type="match status" value="1"/>
</dbReference>
<dbReference type="Gene3D" id="1.10.10.10">
    <property type="entry name" value="Winged helix-like DNA-binding domain superfamily/Winged helix DNA-binding domain"/>
    <property type="match status" value="1"/>
</dbReference>
<dbReference type="InterPro" id="IPR001845">
    <property type="entry name" value="HTH_ArsR_DNA-bd_dom"/>
</dbReference>
<evidence type="ECO:0000313" key="3">
    <source>
        <dbReference type="Proteomes" id="UP001432062"/>
    </source>
</evidence>
<dbReference type="PROSITE" id="PS50987">
    <property type="entry name" value="HTH_ARSR_2"/>
    <property type="match status" value="1"/>
</dbReference>
<dbReference type="RefSeq" id="WP_329406575.1">
    <property type="nucleotide sequence ID" value="NZ_CP109441.1"/>
</dbReference>
<protein>
    <submittedName>
        <fullName evidence="2">Winged helix-turn-helix domain-containing protein</fullName>
    </submittedName>
</protein>
<sequence length="256" mass="27740">MSRRYPADVSVVAETTRRDHRVVHTRGAELAGLATLLADRTRADMCLALVDGRAWTAGELARHAGVAPSTATEHLNRLLDGGLLVERRQGRHRYVQLASPQVAELLESMVAHLEPARPEPTTLRASTAAAALARGRTCYDHLAGRLGVAITDAMTRRELLDDDSGFALTEAGLAWLTGPMGIEPNTLRTRRPIARPCLDWTERRTHLGGAAGAQLCRRLQALDWVRRVGSGRAVRLTSTGEIGLRETLGIDPATVA</sequence>
<dbReference type="PANTHER" id="PTHR39168:SF1">
    <property type="entry name" value="TRANSCRIPTIONAL REGULATORY PROTEIN"/>
    <property type="match status" value="1"/>
</dbReference>
<dbReference type="InterPro" id="IPR036390">
    <property type="entry name" value="WH_DNA-bd_sf"/>
</dbReference>
<dbReference type="Proteomes" id="UP001432062">
    <property type="component" value="Chromosome"/>
</dbReference>
<gene>
    <name evidence="2" type="ORF">OG563_32670</name>
</gene>
<evidence type="ECO:0000313" key="2">
    <source>
        <dbReference type="EMBL" id="WUV43933.1"/>
    </source>
</evidence>
<organism evidence="2 3">
    <name type="scientific">Nocardia vinacea</name>
    <dbReference type="NCBI Taxonomy" id="96468"/>
    <lineage>
        <taxon>Bacteria</taxon>
        <taxon>Bacillati</taxon>
        <taxon>Actinomycetota</taxon>
        <taxon>Actinomycetes</taxon>
        <taxon>Mycobacteriales</taxon>
        <taxon>Nocardiaceae</taxon>
        <taxon>Nocardia</taxon>
    </lineage>
</organism>
<name>A0ABZ1YLH8_9NOCA</name>
<dbReference type="CDD" id="cd00090">
    <property type="entry name" value="HTH_ARSR"/>
    <property type="match status" value="1"/>
</dbReference>